<accession>A0A0P0X6C0</accession>
<keyword evidence="2" id="KW-1185">Reference proteome</keyword>
<name>A0A0P0X6C0_ORYSJ</name>
<proteinExistence type="predicted"/>
<organism evidence="1 2">
    <name type="scientific">Oryza sativa subsp. japonica</name>
    <name type="common">Rice</name>
    <dbReference type="NCBI Taxonomy" id="39947"/>
    <lineage>
        <taxon>Eukaryota</taxon>
        <taxon>Viridiplantae</taxon>
        <taxon>Streptophyta</taxon>
        <taxon>Embryophyta</taxon>
        <taxon>Tracheophyta</taxon>
        <taxon>Spermatophyta</taxon>
        <taxon>Magnoliopsida</taxon>
        <taxon>Liliopsida</taxon>
        <taxon>Poales</taxon>
        <taxon>Poaceae</taxon>
        <taxon>BOP clade</taxon>
        <taxon>Oryzoideae</taxon>
        <taxon>Oryzeae</taxon>
        <taxon>Oryzinae</taxon>
        <taxon>Oryza</taxon>
        <taxon>Oryza sativa</taxon>
    </lineage>
</organism>
<evidence type="ECO:0000313" key="2">
    <source>
        <dbReference type="Proteomes" id="UP000059680"/>
    </source>
</evidence>
<dbReference type="Proteomes" id="UP000059680">
    <property type="component" value="Chromosome 7"/>
</dbReference>
<dbReference type="EMBL" id="AP014963">
    <property type="protein sequence ID" value="BAT01593.1"/>
    <property type="molecule type" value="Genomic_DNA"/>
</dbReference>
<dbReference type="InParanoid" id="A0A0P0X6C0"/>
<gene>
    <name evidence="1" type="ordered locus">Os07g0495250</name>
    <name evidence="1" type="ORF">OSNPB_070495250</name>
</gene>
<reference evidence="1 2" key="2">
    <citation type="journal article" date="2013" name="Plant Cell Physiol.">
        <title>Rice Annotation Project Database (RAP-DB): an integrative and interactive database for rice genomics.</title>
        <authorList>
            <person name="Sakai H."/>
            <person name="Lee S.S."/>
            <person name="Tanaka T."/>
            <person name="Numa H."/>
            <person name="Kim J."/>
            <person name="Kawahara Y."/>
            <person name="Wakimoto H."/>
            <person name="Yang C.C."/>
            <person name="Iwamoto M."/>
            <person name="Abe T."/>
            <person name="Yamada Y."/>
            <person name="Muto A."/>
            <person name="Inokuchi H."/>
            <person name="Ikemura T."/>
            <person name="Matsumoto T."/>
            <person name="Sasaki T."/>
            <person name="Itoh T."/>
        </authorList>
    </citation>
    <scope>NUCLEOTIDE SEQUENCE [LARGE SCALE GENOMIC DNA]</scope>
    <source>
        <strain evidence="2">cv. Nipponbare</strain>
    </source>
</reference>
<reference evidence="2" key="1">
    <citation type="journal article" date="2005" name="Nature">
        <title>The map-based sequence of the rice genome.</title>
        <authorList>
            <consortium name="International rice genome sequencing project (IRGSP)"/>
            <person name="Matsumoto T."/>
            <person name="Wu J."/>
            <person name="Kanamori H."/>
            <person name="Katayose Y."/>
            <person name="Fujisawa M."/>
            <person name="Namiki N."/>
            <person name="Mizuno H."/>
            <person name="Yamamoto K."/>
            <person name="Antonio B.A."/>
            <person name="Baba T."/>
            <person name="Sakata K."/>
            <person name="Nagamura Y."/>
            <person name="Aoki H."/>
            <person name="Arikawa K."/>
            <person name="Arita K."/>
            <person name="Bito T."/>
            <person name="Chiden Y."/>
            <person name="Fujitsuka N."/>
            <person name="Fukunaka R."/>
            <person name="Hamada M."/>
            <person name="Harada C."/>
            <person name="Hayashi A."/>
            <person name="Hijishita S."/>
            <person name="Honda M."/>
            <person name="Hosokawa S."/>
            <person name="Ichikawa Y."/>
            <person name="Idonuma A."/>
            <person name="Iijima M."/>
            <person name="Ikeda M."/>
            <person name="Ikeno M."/>
            <person name="Ito K."/>
            <person name="Ito S."/>
            <person name="Ito T."/>
            <person name="Ito Y."/>
            <person name="Ito Y."/>
            <person name="Iwabuchi A."/>
            <person name="Kamiya K."/>
            <person name="Karasawa W."/>
            <person name="Kurita K."/>
            <person name="Katagiri S."/>
            <person name="Kikuta A."/>
            <person name="Kobayashi H."/>
            <person name="Kobayashi N."/>
            <person name="Machita K."/>
            <person name="Maehara T."/>
            <person name="Masukawa M."/>
            <person name="Mizubayashi T."/>
            <person name="Mukai Y."/>
            <person name="Nagasaki H."/>
            <person name="Nagata Y."/>
            <person name="Naito S."/>
            <person name="Nakashima M."/>
            <person name="Nakama Y."/>
            <person name="Nakamichi Y."/>
            <person name="Nakamura M."/>
            <person name="Meguro A."/>
            <person name="Negishi M."/>
            <person name="Ohta I."/>
            <person name="Ohta T."/>
            <person name="Okamoto M."/>
            <person name="Ono N."/>
            <person name="Saji S."/>
            <person name="Sakaguchi M."/>
            <person name="Sakai K."/>
            <person name="Shibata M."/>
            <person name="Shimokawa T."/>
            <person name="Song J."/>
            <person name="Takazaki Y."/>
            <person name="Terasawa K."/>
            <person name="Tsugane M."/>
            <person name="Tsuji K."/>
            <person name="Ueda S."/>
            <person name="Waki K."/>
            <person name="Yamagata H."/>
            <person name="Yamamoto M."/>
            <person name="Yamamoto S."/>
            <person name="Yamane H."/>
            <person name="Yoshiki S."/>
            <person name="Yoshihara R."/>
            <person name="Yukawa K."/>
            <person name="Zhong H."/>
            <person name="Yano M."/>
            <person name="Yuan Q."/>
            <person name="Ouyang S."/>
            <person name="Liu J."/>
            <person name="Jones K.M."/>
            <person name="Gansberger K."/>
            <person name="Moffat K."/>
            <person name="Hill J."/>
            <person name="Bera J."/>
            <person name="Fadrosh D."/>
            <person name="Jin S."/>
            <person name="Johri S."/>
            <person name="Kim M."/>
            <person name="Overton L."/>
            <person name="Reardon M."/>
            <person name="Tsitrin T."/>
            <person name="Vuong H."/>
            <person name="Weaver B."/>
            <person name="Ciecko A."/>
            <person name="Tallon L."/>
            <person name="Jackson J."/>
            <person name="Pai G."/>
            <person name="Aken S.V."/>
            <person name="Utterback T."/>
            <person name="Reidmuller S."/>
            <person name="Feldblyum T."/>
            <person name="Hsiao J."/>
            <person name="Zismann V."/>
            <person name="Iobst S."/>
            <person name="de Vazeille A.R."/>
            <person name="Buell C.R."/>
            <person name="Ying K."/>
            <person name="Li Y."/>
            <person name="Lu T."/>
            <person name="Huang Y."/>
            <person name="Zhao Q."/>
            <person name="Feng Q."/>
            <person name="Zhang L."/>
            <person name="Zhu J."/>
            <person name="Weng Q."/>
            <person name="Mu J."/>
            <person name="Lu Y."/>
            <person name="Fan D."/>
            <person name="Liu Y."/>
            <person name="Guan J."/>
            <person name="Zhang Y."/>
            <person name="Yu S."/>
            <person name="Liu X."/>
            <person name="Zhang Y."/>
            <person name="Hong G."/>
            <person name="Han B."/>
            <person name="Choisne N."/>
            <person name="Demange N."/>
            <person name="Orjeda G."/>
            <person name="Samain S."/>
            <person name="Cattolico L."/>
            <person name="Pelletier E."/>
            <person name="Couloux A."/>
            <person name="Segurens B."/>
            <person name="Wincker P."/>
            <person name="D'Hont A."/>
            <person name="Scarpelli C."/>
            <person name="Weissenbach J."/>
            <person name="Salanoubat M."/>
            <person name="Quetier F."/>
            <person name="Yu Y."/>
            <person name="Kim H.R."/>
            <person name="Rambo T."/>
            <person name="Currie J."/>
            <person name="Collura K."/>
            <person name="Luo M."/>
            <person name="Yang T."/>
            <person name="Ammiraju J.S.S."/>
            <person name="Engler F."/>
            <person name="Soderlund C."/>
            <person name="Wing R.A."/>
            <person name="Palmer L.E."/>
            <person name="de la Bastide M."/>
            <person name="Spiegel L."/>
            <person name="Nascimento L."/>
            <person name="Zutavern T."/>
            <person name="O'Shaughnessy A."/>
            <person name="Dike S."/>
            <person name="Dedhia N."/>
            <person name="Preston R."/>
            <person name="Balija V."/>
            <person name="McCombie W.R."/>
            <person name="Chow T."/>
            <person name="Chen H."/>
            <person name="Chung M."/>
            <person name="Chen C."/>
            <person name="Shaw J."/>
            <person name="Wu H."/>
            <person name="Hsiao K."/>
            <person name="Chao Y."/>
            <person name="Chu M."/>
            <person name="Cheng C."/>
            <person name="Hour A."/>
            <person name="Lee P."/>
            <person name="Lin S."/>
            <person name="Lin Y."/>
            <person name="Liou J."/>
            <person name="Liu S."/>
            <person name="Hsing Y."/>
            <person name="Raghuvanshi S."/>
            <person name="Mohanty A."/>
            <person name="Bharti A.K."/>
            <person name="Gaur A."/>
            <person name="Gupta V."/>
            <person name="Kumar D."/>
            <person name="Ravi V."/>
            <person name="Vij S."/>
            <person name="Kapur A."/>
            <person name="Khurana P."/>
            <person name="Khurana P."/>
            <person name="Khurana J.P."/>
            <person name="Tyagi A.K."/>
            <person name="Gaikwad K."/>
            <person name="Singh A."/>
            <person name="Dalal V."/>
            <person name="Srivastava S."/>
            <person name="Dixit A."/>
            <person name="Pal A.K."/>
            <person name="Ghazi I.A."/>
            <person name="Yadav M."/>
            <person name="Pandit A."/>
            <person name="Bhargava A."/>
            <person name="Sureshbabu K."/>
            <person name="Batra K."/>
            <person name="Sharma T.R."/>
            <person name="Mohapatra T."/>
            <person name="Singh N.K."/>
            <person name="Messing J."/>
            <person name="Nelson A.B."/>
            <person name="Fuks G."/>
            <person name="Kavchok S."/>
            <person name="Keizer G."/>
            <person name="Linton E."/>
            <person name="Llaca V."/>
            <person name="Song R."/>
            <person name="Tanyolac B."/>
            <person name="Young S."/>
            <person name="Ho-Il K."/>
            <person name="Hahn J.H."/>
            <person name="Sangsakoo G."/>
            <person name="Vanavichit A."/>
            <person name="de Mattos Luiz.A.T."/>
            <person name="Zimmer P.D."/>
            <person name="Malone G."/>
            <person name="Dellagostin O."/>
            <person name="de Oliveira A.C."/>
            <person name="Bevan M."/>
            <person name="Bancroft I."/>
            <person name="Minx P."/>
            <person name="Cordum H."/>
            <person name="Wilson R."/>
            <person name="Cheng Z."/>
            <person name="Jin W."/>
            <person name="Jiang J."/>
            <person name="Leong S.A."/>
            <person name="Iwama H."/>
            <person name="Gojobori T."/>
            <person name="Itoh T."/>
            <person name="Niimura Y."/>
            <person name="Fujii Y."/>
            <person name="Habara T."/>
            <person name="Sakai H."/>
            <person name="Sato Y."/>
            <person name="Wilson G."/>
            <person name="Kumar K."/>
            <person name="McCouch S."/>
            <person name="Juretic N."/>
            <person name="Hoen D."/>
            <person name="Wright S."/>
            <person name="Bruskiewich R."/>
            <person name="Bureau T."/>
            <person name="Miyao A."/>
            <person name="Hirochika H."/>
            <person name="Nishikawa T."/>
            <person name="Kadowaki K."/>
            <person name="Sugiura M."/>
            <person name="Burr B."/>
            <person name="Sasaki T."/>
        </authorList>
    </citation>
    <scope>NUCLEOTIDE SEQUENCE [LARGE SCALE GENOMIC DNA]</scope>
    <source>
        <strain evidence="2">cv. Nipponbare</strain>
    </source>
</reference>
<dbReference type="Gramene" id="Os07t0495250-01">
    <property type="protein sequence ID" value="Os07t0495250-01"/>
    <property type="gene ID" value="Os07g0495250"/>
</dbReference>
<dbReference type="AlphaFoldDB" id="A0A0P0X6C0"/>
<dbReference type="PaxDb" id="39947-A0A0P0X6C0"/>
<sequence length="103" mass="11984">MERLERTIQNYTTDADDVTSEEFCTDVHAQEECSLNAKGLQCCSHFTYLTPAQDLKALTSSILLLCCSVFSCSKFKFLYRFLCSFRKTCLYFHLSQYILRFAM</sequence>
<evidence type="ECO:0000313" key="1">
    <source>
        <dbReference type="EMBL" id="BAT01593.1"/>
    </source>
</evidence>
<protein>
    <submittedName>
        <fullName evidence="1">Os07g0495250 protein</fullName>
    </submittedName>
</protein>
<reference evidence="1 2" key="3">
    <citation type="journal article" date="2013" name="Rice">
        <title>Improvement of the Oryza sativa Nipponbare reference genome using next generation sequence and optical map data.</title>
        <authorList>
            <person name="Kawahara Y."/>
            <person name="de la Bastide M."/>
            <person name="Hamilton J.P."/>
            <person name="Kanamori H."/>
            <person name="McCombie W.R."/>
            <person name="Ouyang S."/>
            <person name="Schwartz D.C."/>
            <person name="Tanaka T."/>
            <person name="Wu J."/>
            <person name="Zhou S."/>
            <person name="Childs K.L."/>
            <person name="Davidson R.M."/>
            <person name="Lin H."/>
            <person name="Quesada-Ocampo L."/>
            <person name="Vaillancourt B."/>
            <person name="Sakai H."/>
            <person name="Lee S.S."/>
            <person name="Kim J."/>
            <person name="Numa H."/>
            <person name="Itoh T."/>
            <person name="Buell C.R."/>
            <person name="Matsumoto T."/>
        </authorList>
    </citation>
    <scope>NUCLEOTIDE SEQUENCE [LARGE SCALE GENOMIC DNA]</scope>
    <source>
        <strain evidence="2">cv. Nipponbare</strain>
    </source>
</reference>